<keyword evidence="3" id="KW-0285">Flavoprotein</keyword>
<accession>A0AAD8QKM0</accession>
<evidence type="ECO:0000256" key="5">
    <source>
        <dbReference type="ARBA" id="ARBA00023002"/>
    </source>
</evidence>
<keyword evidence="14" id="KW-1185">Reference proteome</keyword>
<comment type="catalytic activity">
    <reaction evidence="9">
        <text>2 monodehydro-L-ascorbate radical + NADH + H(+) = 2 L-ascorbate + NAD(+)</text>
        <dbReference type="Rhea" id="RHEA:14581"/>
        <dbReference type="ChEBI" id="CHEBI:15378"/>
        <dbReference type="ChEBI" id="CHEBI:38290"/>
        <dbReference type="ChEBI" id="CHEBI:57540"/>
        <dbReference type="ChEBI" id="CHEBI:57945"/>
        <dbReference type="ChEBI" id="CHEBI:59513"/>
        <dbReference type="EC" id="1.6.5.4"/>
    </reaction>
</comment>
<dbReference type="Pfam" id="PF07992">
    <property type="entry name" value="Pyr_redox_2"/>
    <property type="match status" value="1"/>
</dbReference>
<protein>
    <recommendedName>
        <fullName evidence="8">monodehydroascorbate reductase (NADH)</fullName>
        <ecNumber evidence="8">1.6.5.4</ecNumber>
    </recommendedName>
</protein>
<dbReference type="GO" id="GO:0016656">
    <property type="term" value="F:monodehydroascorbate reductase (NADH) activity"/>
    <property type="evidence" value="ECO:0007669"/>
    <property type="project" value="UniProtKB-EC"/>
</dbReference>
<evidence type="ECO:0000256" key="2">
    <source>
        <dbReference type="ARBA" id="ARBA00006442"/>
    </source>
</evidence>
<reference evidence="13" key="1">
    <citation type="submission" date="2023-07" db="EMBL/GenBank/DDBJ databases">
        <title>A chromosome-level genome assembly of Lolium multiflorum.</title>
        <authorList>
            <person name="Chen Y."/>
            <person name="Copetti D."/>
            <person name="Kolliker R."/>
            <person name="Studer B."/>
        </authorList>
    </citation>
    <scope>NUCLEOTIDE SEQUENCE</scope>
    <source>
        <strain evidence="13">02402/16</strain>
        <tissue evidence="13">Leaf</tissue>
    </source>
</reference>
<dbReference type="EC" id="1.6.5.4" evidence="8"/>
<dbReference type="PANTHER" id="PTHR43557:SF2">
    <property type="entry name" value="RIESKE DOMAIN-CONTAINING PROTEIN-RELATED"/>
    <property type="match status" value="1"/>
</dbReference>
<evidence type="ECO:0000256" key="7">
    <source>
        <dbReference type="ARBA" id="ARBA00023284"/>
    </source>
</evidence>
<keyword evidence="4" id="KW-0274">FAD</keyword>
<feature type="compositionally biased region" description="Basic residues" evidence="10">
    <location>
        <begin position="39"/>
        <end position="48"/>
    </location>
</feature>
<evidence type="ECO:0000256" key="9">
    <source>
        <dbReference type="ARBA" id="ARBA00048948"/>
    </source>
</evidence>
<dbReference type="EMBL" id="JAUUTY010000160">
    <property type="protein sequence ID" value="KAK1602909.1"/>
    <property type="molecule type" value="Genomic_DNA"/>
</dbReference>
<dbReference type="PANTHER" id="PTHR43557">
    <property type="entry name" value="APOPTOSIS-INDUCING FACTOR 1"/>
    <property type="match status" value="1"/>
</dbReference>
<dbReference type="SUPFAM" id="SSF55424">
    <property type="entry name" value="FAD/NAD-linked reductases, dimerisation (C-terminal) domain"/>
    <property type="match status" value="1"/>
</dbReference>
<comment type="caution">
    <text evidence="13">The sequence shown here is derived from an EMBL/GenBank/DDBJ whole genome shotgun (WGS) entry which is preliminary data.</text>
</comment>
<evidence type="ECO:0000259" key="12">
    <source>
        <dbReference type="Pfam" id="PF21791"/>
    </source>
</evidence>
<keyword evidence="7" id="KW-0676">Redox-active center</keyword>
<dbReference type="InterPro" id="IPR048618">
    <property type="entry name" value="MDHAR3-like_C"/>
</dbReference>
<dbReference type="InterPro" id="IPR050446">
    <property type="entry name" value="FAD-oxidoreductase/Apoptosis"/>
</dbReference>
<dbReference type="Gene3D" id="3.50.50.60">
    <property type="entry name" value="FAD/NAD(P)-binding domain"/>
    <property type="match status" value="1"/>
</dbReference>
<comment type="similarity">
    <text evidence="2">Belongs to the FAD-dependent oxidoreductase family.</text>
</comment>
<dbReference type="InterPro" id="IPR016156">
    <property type="entry name" value="FAD/NAD-linked_Rdtase_dimer_sf"/>
</dbReference>
<evidence type="ECO:0000256" key="10">
    <source>
        <dbReference type="SAM" id="MobiDB-lite"/>
    </source>
</evidence>
<feature type="region of interest" description="Disordered" evidence="10">
    <location>
        <begin position="31"/>
        <end position="51"/>
    </location>
</feature>
<dbReference type="InterPro" id="IPR036188">
    <property type="entry name" value="FAD/NAD-bd_sf"/>
</dbReference>
<dbReference type="SUPFAM" id="SSF51905">
    <property type="entry name" value="FAD/NAD(P)-binding domain"/>
    <property type="match status" value="1"/>
</dbReference>
<evidence type="ECO:0000313" key="13">
    <source>
        <dbReference type="EMBL" id="KAK1602909.1"/>
    </source>
</evidence>
<evidence type="ECO:0000259" key="11">
    <source>
        <dbReference type="Pfam" id="PF07992"/>
    </source>
</evidence>
<dbReference type="Proteomes" id="UP001231189">
    <property type="component" value="Unassembled WGS sequence"/>
</dbReference>
<dbReference type="InterPro" id="IPR023753">
    <property type="entry name" value="FAD/NAD-binding_dom"/>
</dbReference>
<evidence type="ECO:0000256" key="6">
    <source>
        <dbReference type="ARBA" id="ARBA00023027"/>
    </source>
</evidence>
<dbReference type="GO" id="GO:0005737">
    <property type="term" value="C:cytoplasm"/>
    <property type="evidence" value="ECO:0007669"/>
    <property type="project" value="TreeGrafter"/>
</dbReference>
<gene>
    <name evidence="13" type="ORF">QYE76_017458</name>
</gene>
<dbReference type="PRINTS" id="PR00368">
    <property type="entry name" value="FADPNR"/>
</dbReference>
<dbReference type="Pfam" id="PF21791">
    <property type="entry name" value="MDHAR3-like_C"/>
    <property type="match status" value="1"/>
</dbReference>
<evidence type="ECO:0000256" key="8">
    <source>
        <dbReference type="ARBA" id="ARBA00038920"/>
    </source>
</evidence>
<organism evidence="13 14">
    <name type="scientific">Lolium multiflorum</name>
    <name type="common">Italian ryegrass</name>
    <name type="synonym">Lolium perenne subsp. multiflorum</name>
    <dbReference type="NCBI Taxonomy" id="4521"/>
    <lineage>
        <taxon>Eukaryota</taxon>
        <taxon>Viridiplantae</taxon>
        <taxon>Streptophyta</taxon>
        <taxon>Embryophyta</taxon>
        <taxon>Tracheophyta</taxon>
        <taxon>Spermatophyta</taxon>
        <taxon>Magnoliopsida</taxon>
        <taxon>Liliopsida</taxon>
        <taxon>Poales</taxon>
        <taxon>Poaceae</taxon>
        <taxon>BOP clade</taxon>
        <taxon>Pooideae</taxon>
        <taxon>Poodae</taxon>
        <taxon>Poeae</taxon>
        <taxon>Poeae Chloroplast Group 2 (Poeae type)</taxon>
        <taxon>Loliodinae</taxon>
        <taxon>Loliinae</taxon>
        <taxon>Lolium</taxon>
    </lineage>
</organism>
<evidence type="ECO:0000256" key="4">
    <source>
        <dbReference type="ARBA" id="ARBA00022827"/>
    </source>
</evidence>
<sequence length="244" mass="26870">MDNDDEMVALEDEQAFDDDLREHLLIIASLRDPRGGSRPGRRKSKPGRGWRGMPCCTTTPTRQHMPTIFAAGMSKGLFMNILHGVRVTSVILKDGNHLPADMVVVGIGIRANTSVFEDQLLMEKGGIKVNGQMQSSDSSVYGVGDIAAFPIKLFDGDIRRLEHVDSARRTASYAVAAILEPSKTRDVDYLPFFYSRVFTLSWQLYGDNVGEVVHYGDFTSSSPRFGAYWVGKGEIMGAFLEGGS</sequence>
<evidence type="ECO:0000256" key="1">
    <source>
        <dbReference type="ARBA" id="ARBA00001974"/>
    </source>
</evidence>
<keyword evidence="5" id="KW-0560">Oxidoreductase</keyword>
<evidence type="ECO:0000256" key="3">
    <source>
        <dbReference type="ARBA" id="ARBA00022630"/>
    </source>
</evidence>
<name>A0AAD8QKM0_LOLMU</name>
<evidence type="ECO:0000313" key="14">
    <source>
        <dbReference type="Proteomes" id="UP001231189"/>
    </source>
</evidence>
<proteinExistence type="inferred from homology"/>
<dbReference type="AlphaFoldDB" id="A0AAD8QKM0"/>
<feature type="domain" description="FAD/NAD(P)-binding" evidence="11">
    <location>
        <begin position="87"/>
        <end position="170"/>
    </location>
</feature>
<dbReference type="Gene3D" id="3.30.390.30">
    <property type="match status" value="1"/>
</dbReference>
<feature type="domain" description="Monodehydroascorbate reductase 3-like C-terminal" evidence="12">
    <location>
        <begin position="190"/>
        <end position="244"/>
    </location>
</feature>
<comment type="cofactor">
    <cofactor evidence="1">
        <name>FAD</name>
        <dbReference type="ChEBI" id="CHEBI:57692"/>
    </cofactor>
</comment>
<keyword evidence="6" id="KW-0520">NAD</keyword>